<keyword evidence="3 7" id="KW-0812">Transmembrane</keyword>
<sequence length="751" mass="80923">MHPEADPAGEDWDREAPYLSNGSYLATGRSEFGADPPPSDVMWITHRVFAALASIVASAYVNLVEERERWVLWVPVFLGAGIALYFAMPGEPPSWSGLLFTLGAFGLYLLAGERLPLRLALGALLALGVGFTAVEARTTWLKTPILQRPLGPVPVEGRVANVERLDKGVRVTLADPHIPRLAPELTPPAVRIRLRPTDTAPPAGTRVRILAALRPPPDSPEPGAYDFRRSAFYQGIGAVGFAFKTPEVVAPAPVGVVGWINDRVVALRELIADRVAARLSGAPAMIAIALLNGEQTGIPSDDLQAMRVSGLQHILSISGLHISLVAALFYFFARAALALWERVALRYPIKKWAAAFAILATLAYMMLVGAQVPTLRSVLMTALAMVAILADRSVLSPRAIAVAGILCLLYQPEQLPGPSFQMSFGAVLALISAYEVLRDPLNRWRKDGGWLRRAALFVGGLCLTSIISTIATMPFCLYHFQQVANYGVLANLIGIPITELWIMPLCLLAYVAMPFHLEGWIIDMIGWGCEGILWTARVTAALPGAALHGAALSDLAFGLMVGGGLWLMLWRRRWRLAGLAPIALGCVLAPLTPRPDMVVSGGGTMVAVRDGGGKLWLSSSRGGGFEVETWGKRDGGEGRPPAWPTVGTDDGSLRCDSLGCLYHPDLYRPERRDPATPDGRLVAIAWTRDALAEDCDNADLVISRVPAAGCDAPRVIGPDVLAARGAHALYFERGGVRIETVHDPQSKRPWD</sequence>
<feature type="transmembrane region" description="Helical" evidence="7">
    <location>
        <begin position="44"/>
        <end position="63"/>
    </location>
</feature>
<dbReference type="NCBIfam" id="TIGR00360">
    <property type="entry name" value="ComEC_N-term"/>
    <property type="match status" value="1"/>
</dbReference>
<feature type="transmembrane region" description="Helical" evidence="7">
    <location>
        <begin position="492"/>
        <end position="513"/>
    </location>
</feature>
<evidence type="ECO:0000256" key="1">
    <source>
        <dbReference type="ARBA" id="ARBA00004651"/>
    </source>
</evidence>
<feature type="transmembrane region" description="Helical" evidence="7">
    <location>
        <begin position="520"/>
        <end position="540"/>
    </location>
</feature>
<organism evidence="10 11">
    <name type="scientific">Nitrospirillum viridazoti CBAmc</name>
    <dbReference type="NCBI Taxonomy" id="1441467"/>
    <lineage>
        <taxon>Bacteria</taxon>
        <taxon>Pseudomonadati</taxon>
        <taxon>Pseudomonadota</taxon>
        <taxon>Alphaproteobacteria</taxon>
        <taxon>Rhodospirillales</taxon>
        <taxon>Azospirillaceae</taxon>
        <taxon>Nitrospirillum</taxon>
        <taxon>Nitrospirillum viridazoti</taxon>
    </lineage>
</organism>
<feature type="transmembrane region" description="Helical" evidence="7">
    <location>
        <begin position="352"/>
        <end position="370"/>
    </location>
</feature>
<keyword evidence="4 7" id="KW-1133">Transmembrane helix</keyword>
<dbReference type="Pfam" id="PF13567">
    <property type="entry name" value="DUF4131"/>
    <property type="match status" value="1"/>
</dbReference>
<dbReference type="EMBL" id="CP022110">
    <property type="protein sequence ID" value="ASG20761.1"/>
    <property type="molecule type" value="Genomic_DNA"/>
</dbReference>
<evidence type="ECO:0000313" key="11">
    <source>
        <dbReference type="Proteomes" id="UP000197153"/>
    </source>
</evidence>
<evidence type="ECO:0000256" key="5">
    <source>
        <dbReference type="ARBA" id="ARBA00023136"/>
    </source>
</evidence>
<feature type="transmembrane region" description="Helical" evidence="7">
    <location>
        <begin position="70"/>
        <end position="88"/>
    </location>
</feature>
<dbReference type="Pfam" id="PF03772">
    <property type="entry name" value="Competence"/>
    <property type="match status" value="1"/>
</dbReference>
<feature type="transmembrane region" description="Helical" evidence="7">
    <location>
        <begin position="546"/>
        <end position="569"/>
    </location>
</feature>
<gene>
    <name evidence="10" type="ORF">Y958_08025</name>
</gene>
<dbReference type="InterPro" id="IPR004477">
    <property type="entry name" value="ComEC_N"/>
</dbReference>
<feature type="domain" description="DUF4131" evidence="9">
    <location>
        <begin position="93"/>
        <end position="244"/>
    </location>
</feature>
<feature type="transmembrane region" description="Helical" evidence="7">
    <location>
        <begin position="415"/>
        <end position="434"/>
    </location>
</feature>
<comment type="subcellular location">
    <subcellularLocation>
        <location evidence="1">Cell membrane</location>
        <topology evidence="1">Multi-pass membrane protein</topology>
    </subcellularLocation>
</comment>
<name>A0A248JQK6_9PROT</name>
<dbReference type="PANTHER" id="PTHR30619">
    <property type="entry name" value="DNA INTERNALIZATION/COMPETENCE PROTEIN COMEC/REC2"/>
    <property type="match status" value="1"/>
</dbReference>
<feature type="transmembrane region" description="Helical" evidence="7">
    <location>
        <begin position="455"/>
        <end position="480"/>
    </location>
</feature>
<evidence type="ECO:0000256" key="7">
    <source>
        <dbReference type="SAM" id="Phobius"/>
    </source>
</evidence>
<dbReference type="KEGG" id="nao:Y958_08025"/>
<evidence type="ECO:0000259" key="9">
    <source>
        <dbReference type="Pfam" id="PF13567"/>
    </source>
</evidence>
<protein>
    <submittedName>
        <fullName evidence="10">Competence protein ComEC</fullName>
    </submittedName>
</protein>
<evidence type="ECO:0000256" key="2">
    <source>
        <dbReference type="ARBA" id="ARBA00022475"/>
    </source>
</evidence>
<evidence type="ECO:0000259" key="8">
    <source>
        <dbReference type="Pfam" id="PF03772"/>
    </source>
</evidence>
<dbReference type="GO" id="GO:0005886">
    <property type="term" value="C:plasma membrane"/>
    <property type="evidence" value="ECO:0007669"/>
    <property type="project" value="UniProtKB-SubCell"/>
</dbReference>
<keyword evidence="5 7" id="KW-0472">Membrane</keyword>
<feature type="transmembrane region" description="Helical" evidence="7">
    <location>
        <begin position="314"/>
        <end position="332"/>
    </location>
</feature>
<keyword evidence="11" id="KW-1185">Reference proteome</keyword>
<dbReference type="AlphaFoldDB" id="A0A248JQK6"/>
<reference evidence="10 11" key="1">
    <citation type="submission" date="2017-06" db="EMBL/GenBank/DDBJ databases">
        <title>Complete genome sequence of Nitrospirillum amazonense strain CBAmC, an endophytic nitrogen-fixing and plant growth-promoting bacterium, isolated from sugarcane.</title>
        <authorList>
            <person name="Schwab S."/>
            <person name="dos Santos Teixeira K.R."/>
            <person name="Simoes Araujo J.L."/>
            <person name="Soares Vidal M."/>
            <person name="Borges de Freitas H.R."/>
            <person name="Rivello Crivelaro A.L."/>
            <person name="Bueno de Camargo Nunes A."/>
            <person name="dos Santos C.M."/>
            <person name="Palmeira da Silva Rosa D."/>
            <person name="da Silva Padilha D."/>
            <person name="da Silva E."/>
            <person name="Araujo Terra L."/>
            <person name="Soares Mendes V."/>
            <person name="Farinelli L."/>
            <person name="Magalhaes Cruz L."/>
            <person name="Baldani J.I."/>
        </authorList>
    </citation>
    <scope>NUCLEOTIDE SEQUENCE [LARGE SCALE GENOMIC DNA]</scope>
    <source>
        <strain evidence="10 11">CBAmC</strain>
    </source>
</reference>
<proteinExistence type="predicted"/>
<accession>A0A248JQK6</accession>
<evidence type="ECO:0000313" key="10">
    <source>
        <dbReference type="EMBL" id="ASG20761.1"/>
    </source>
</evidence>
<feature type="region of interest" description="Disordered" evidence="6">
    <location>
        <begin position="629"/>
        <end position="648"/>
    </location>
</feature>
<dbReference type="Proteomes" id="UP000197153">
    <property type="component" value="Chromosome 1"/>
</dbReference>
<evidence type="ECO:0000256" key="6">
    <source>
        <dbReference type="SAM" id="MobiDB-lite"/>
    </source>
</evidence>
<evidence type="ECO:0000256" key="3">
    <source>
        <dbReference type="ARBA" id="ARBA00022692"/>
    </source>
</evidence>
<keyword evidence="2" id="KW-1003">Cell membrane</keyword>
<dbReference type="PANTHER" id="PTHR30619:SF1">
    <property type="entry name" value="RECOMBINATION PROTEIN 2"/>
    <property type="match status" value="1"/>
</dbReference>
<feature type="transmembrane region" description="Helical" evidence="7">
    <location>
        <begin position="94"/>
        <end position="111"/>
    </location>
</feature>
<dbReference type="InterPro" id="IPR025405">
    <property type="entry name" value="DUF4131"/>
</dbReference>
<evidence type="ECO:0000256" key="4">
    <source>
        <dbReference type="ARBA" id="ARBA00022989"/>
    </source>
</evidence>
<dbReference type="InterPro" id="IPR052159">
    <property type="entry name" value="Competence_DNA_uptake"/>
</dbReference>
<feature type="domain" description="ComEC/Rec2-related protein" evidence="8">
    <location>
        <begin position="290"/>
        <end position="573"/>
    </location>
</feature>